<reference evidence="2 3" key="1">
    <citation type="journal article" date="2011" name="Stand. Genomic Sci.">
        <title>High quality draft genome sequence of Segniliparus rugosus CDC 945(T)= (ATCC BAA-974(T)).</title>
        <authorList>
            <person name="Earl A.M."/>
            <person name="Desjardins C.A."/>
            <person name="Fitzgerald M.G."/>
            <person name="Arachchi H.M."/>
            <person name="Zeng Q."/>
            <person name="Mehta T."/>
            <person name="Griggs A."/>
            <person name="Birren B.W."/>
            <person name="Toney N.C."/>
            <person name="Carr J."/>
            <person name="Posey J."/>
            <person name="Butler W.R."/>
        </authorList>
    </citation>
    <scope>NUCLEOTIDE SEQUENCE [LARGE SCALE GENOMIC DNA]</scope>
    <source>
        <strain evidence="3">ATCC BAA-974 / DSM 45345 / CCUG 50838 / CIP 108380 / JCM 13579 / CDC 945</strain>
    </source>
</reference>
<evidence type="ECO:0000313" key="2">
    <source>
        <dbReference type="EMBL" id="EFV12081.1"/>
    </source>
</evidence>
<organism evidence="2 3">
    <name type="scientific">Segniliparus rugosus (strain ATCC BAA-974 / DSM 45345 / CCUG 50838 / CIP 108380 / JCM 13579 / CDC 945)</name>
    <dbReference type="NCBI Taxonomy" id="679197"/>
    <lineage>
        <taxon>Bacteria</taxon>
        <taxon>Bacillati</taxon>
        <taxon>Actinomycetota</taxon>
        <taxon>Actinomycetes</taxon>
        <taxon>Mycobacteriales</taxon>
        <taxon>Segniliparaceae</taxon>
        <taxon>Segniliparus</taxon>
    </lineage>
</organism>
<evidence type="ECO:0000313" key="3">
    <source>
        <dbReference type="Proteomes" id="UP000004816"/>
    </source>
</evidence>
<dbReference type="OrthoDB" id="9791637at2"/>
<name>E5XU82_SEGRC</name>
<gene>
    <name evidence="2" type="ORF">HMPREF9336_03054</name>
</gene>
<dbReference type="AlphaFoldDB" id="E5XU82"/>
<feature type="domain" description="Cupin type-2" evidence="1">
    <location>
        <begin position="59"/>
        <end position="117"/>
    </location>
</feature>
<sequence>MPNENTCFIPQTDNAKTVFDVQEEIKKLPEKTQAIVADEYFSDSPEASSRIFRVYRPLPLHYHNECDEHLYVVSGTGLFHIDGQDLEARPGLFLRFPRKTVHGFLAVSEDPLVVLSVDVPRRRPDDVVFVNPDEATAADFMQRNGSF</sequence>
<dbReference type="Pfam" id="PF07883">
    <property type="entry name" value="Cupin_2"/>
    <property type="match status" value="1"/>
</dbReference>
<dbReference type="Gene3D" id="2.60.120.10">
    <property type="entry name" value="Jelly Rolls"/>
    <property type="match status" value="1"/>
</dbReference>
<protein>
    <recommendedName>
        <fullName evidence="1">Cupin type-2 domain-containing protein</fullName>
    </recommendedName>
</protein>
<keyword evidence="3" id="KW-1185">Reference proteome</keyword>
<dbReference type="InterPro" id="IPR014710">
    <property type="entry name" value="RmlC-like_jellyroll"/>
</dbReference>
<dbReference type="SUPFAM" id="SSF51182">
    <property type="entry name" value="RmlC-like cupins"/>
    <property type="match status" value="1"/>
</dbReference>
<dbReference type="InterPro" id="IPR013096">
    <property type="entry name" value="Cupin_2"/>
</dbReference>
<dbReference type="HOGENOM" id="CLU_139661_0_0_11"/>
<comment type="caution">
    <text evidence="2">The sequence shown here is derived from an EMBL/GenBank/DDBJ whole genome shotgun (WGS) entry which is preliminary data.</text>
</comment>
<dbReference type="EMBL" id="ACZI02000001">
    <property type="protein sequence ID" value="EFV12081.1"/>
    <property type="molecule type" value="Genomic_DNA"/>
</dbReference>
<dbReference type="eggNOG" id="COG0662">
    <property type="taxonomic scope" value="Bacteria"/>
</dbReference>
<dbReference type="STRING" id="679197.HMPREF9336_03054"/>
<dbReference type="Proteomes" id="UP000004816">
    <property type="component" value="Unassembled WGS sequence"/>
</dbReference>
<accession>E5XU82</accession>
<proteinExistence type="predicted"/>
<dbReference type="RefSeq" id="WP_007471750.1">
    <property type="nucleotide sequence ID" value="NZ_KI391953.1"/>
</dbReference>
<dbReference type="InterPro" id="IPR011051">
    <property type="entry name" value="RmlC_Cupin_sf"/>
</dbReference>
<evidence type="ECO:0000259" key="1">
    <source>
        <dbReference type="Pfam" id="PF07883"/>
    </source>
</evidence>